<dbReference type="EMBL" id="KZ825190">
    <property type="protein sequence ID" value="PYI15244.1"/>
    <property type="molecule type" value="Genomic_DNA"/>
</dbReference>
<organism evidence="1 2">
    <name type="scientific">Aspergillus violaceofuscus (strain CBS 115571)</name>
    <dbReference type="NCBI Taxonomy" id="1450538"/>
    <lineage>
        <taxon>Eukaryota</taxon>
        <taxon>Fungi</taxon>
        <taxon>Dikarya</taxon>
        <taxon>Ascomycota</taxon>
        <taxon>Pezizomycotina</taxon>
        <taxon>Eurotiomycetes</taxon>
        <taxon>Eurotiomycetidae</taxon>
        <taxon>Eurotiales</taxon>
        <taxon>Aspergillaceae</taxon>
        <taxon>Aspergillus</taxon>
    </lineage>
</organism>
<protein>
    <submittedName>
        <fullName evidence="1">Uncharacterized protein</fullName>
    </submittedName>
</protein>
<gene>
    <name evidence="1" type="ORF">BO99DRAFT_260253</name>
</gene>
<proteinExistence type="predicted"/>
<evidence type="ECO:0000313" key="2">
    <source>
        <dbReference type="Proteomes" id="UP000249829"/>
    </source>
</evidence>
<reference evidence="1 2" key="1">
    <citation type="submission" date="2018-02" db="EMBL/GenBank/DDBJ databases">
        <title>The genomes of Aspergillus section Nigri reveals drivers in fungal speciation.</title>
        <authorList>
            <consortium name="DOE Joint Genome Institute"/>
            <person name="Vesth T.C."/>
            <person name="Nybo J."/>
            <person name="Theobald S."/>
            <person name="Brandl J."/>
            <person name="Frisvad J.C."/>
            <person name="Nielsen K.F."/>
            <person name="Lyhne E.K."/>
            <person name="Kogle M.E."/>
            <person name="Kuo A."/>
            <person name="Riley R."/>
            <person name="Clum A."/>
            <person name="Nolan M."/>
            <person name="Lipzen A."/>
            <person name="Salamov A."/>
            <person name="Henrissat B."/>
            <person name="Wiebenga A."/>
            <person name="De vries R.P."/>
            <person name="Grigoriev I.V."/>
            <person name="Mortensen U.H."/>
            <person name="Andersen M.R."/>
            <person name="Baker S.E."/>
        </authorList>
    </citation>
    <scope>NUCLEOTIDE SEQUENCE [LARGE SCALE GENOMIC DNA]</scope>
    <source>
        <strain evidence="1 2">CBS 115571</strain>
    </source>
</reference>
<name>A0A2V5H0X4_ASPV1</name>
<evidence type="ECO:0000313" key="1">
    <source>
        <dbReference type="EMBL" id="PYI15244.1"/>
    </source>
</evidence>
<sequence length="98" mass="11632">MMRKRWGDKWNKSGKSRVRSRRRLSVALRSLHVRRWRSLPDILLKDLQIPEWDIWFGLSLHTHAAGCLDLAVSIQYHSYEHAWSHDLSFLSQCGKHPD</sequence>
<dbReference type="AlphaFoldDB" id="A0A2V5H0X4"/>
<keyword evidence="2" id="KW-1185">Reference proteome</keyword>
<dbReference type="Proteomes" id="UP000249829">
    <property type="component" value="Unassembled WGS sequence"/>
</dbReference>
<accession>A0A2V5H0X4</accession>